<dbReference type="RefSeq" id="WP_283171971.1">
    <property type="nucleotide sequence ID" value="NZ_JAPNOA010000005.1"/>
</dbReference>
<evidence type="ECO:0000256" key="4">
    <source>
        <dbReference type="ARBA" id="ARBA00016461"/>
    </source>
</evidence>
<dbReference type="GO" id="GO:0015886">
    <property type="term" value="P:heme transport"/>
    <property type="evidence" value="ECO:0007669"/>
    <property type="project" value="InterPro"/>
</dbReference>
<organism evidence="14 15">
    <name type="scientific">Parathalassolituus penaei</name>
    <dbReference type="NCBI Taxonomy" id="2997323"/>
    <lineage>
        <taxon>Bacteria</taxon>
        <taxon>Pseudomonadati</taxon>
        <taxon>Pseudomonadota</taxon>
        <taxon>Gammaproteobacteria</taxon>
        <taxon>Oceanospirillales</taxon>
        <taxon>Oceanospirillaceae</taxon>
        <taxon>Parathalassolituus</taxon>
    </lineage>
</organism>
<comment type="similarity">
    <text evidence="3 12">Belongs to the CcmD/CycX/HelD family.</text>
</comment>
<dbReference type="GO" id="GO:0017004">
    <property type="term" value="P:cytochrome complex assembly"/>
    <property type="evidence" value="ECO:0007669"/>
    <property type="project" value="UniProtKB-KW"/>
</dbReference>
<feature type="transmembrane region" description="Helical" evidence="12">
    <location>
        <begin position="20"/>
        <end position="39"/>
    </location>
</feature>
<evidence type="ECO:0000256" key="13">
    <source>
        <dbReference type="SAM" id="MobiDB-lite"/>
    </source>
</evidence>
<name>A0A9X3EA71_9GAMM</name>
<dbReference type="Pfam" id="PF04995">
    <property type="entry name" value="CcmD"/>
    <property type="match status" value="1"/>
</dbReference>
<dbReference type="GO" id="GO:1903607">
    <property type="term" value="P:cytochrome c biosynthetic process"/>
    <property type="evidence" value="ECO:0007669"/>
    <property type="project" value="TreeGrafter"/>
</dbReference>
<evidence type="ECO:0000256" key="2">
    <source>
        <dbReference type="ARBA" id="ARBA00004377"/>
    </source>
</evidence>
<dbReference type="PANTHER" id="PTHR37531">
    <property type="entry name" value="HEME EXPORTER PROTEIN D"/>
    <property type="match status" value="1"/>
</dbReference>
<dbReference type="InterPro" id="IPR052075">
    <property type="entry name" value="Heme_exporter_D"/>
</dbReference>
<sequence>MEFHSFAEFIAMGRHGFYVWLSYGLTFLVLAINIVLPILDRRRLLTEQARRLRRERSSSAVVSEENNDASTT</sequence>
<dbReference type="InterPro" id="IPR007078">
    <property type="entry name" value="Haem_export_protD_CcmD"/>
</dbReference>
<evidence type="ECO:0000313" key="15">
    <source>
        <dbReference type="Proteomes" id="UP001150830"/>
    </source>
</evidence>
<keyword evidence="9 12" id="KW-0201">Cytochrome c-type biogenesis</keyword>
<keyword evidence="11 12" id="KW-0472">Membrane</keyword>
<dbReference type="AlphaFoldDB" id="A0A9X3EA71"/>
<feature type="region of interest" description="Disordered" evidence="13">
    <location>
        <begin position="51"/>
        <end position="72"/>
    </location>
</feature>
<keyword evidence="8 12" id="KW-0812">Transmembrane</keyword>
<evidence type="ECO:0000256" key="3">
    <source>
        <dbReference type="ARBA" id="ARBA00008741"/>
    </source>
</evidence>
<comment type="subcellular location">
    <subcellularLocation>
        <location evidence="2 12">Cell inner membrane</location>
        <topology evidence="2 12">Single-pass membrane protein</topology>
    </subcellularLocation>
</comment>
<dbReference type="GO" id="GO:0005886">
    <property type="term" value="C:plasma membrane"/>
    <property type="evidence" value="ECO:0007669"/>
    <property type="project" value="UniProtKB-SubCell"/>
</dbReference>
<proteinExistence type="inferred from homology"/>
<keyword evidence="7 12" id="KW-0997">Cell inner membrane</keyword>
<evidence type="ECO:0000256" key="9">
    <source>
        <dbReference type="ARBA" id="ARBA00022748"/>
    </source>
</evidence>
<gene>
    <name evidence="14" type="primary">ccmD</name>
    <name evidence="14" type="ORF">OUO13_00945</name>
</gene>
<evidence type="ECO:0000256" key="5">
    <source>
        <dbReference type="ARBA" id="ARBA00022448"/>
    </source>
</evidence>
<evidence type="ECO:0000256" key="8">
    <source>
        <dbReference type="ARBA" id="ARBA00022692"/>
    </source>
</evidence>
<dbReference type="PANTHER" id="PTHR37531:SF1">
    <property type="entry name" value="HEME EXPORTER PROTEIN D"/>
    <property type="match status" value="1"/>
</dbReference>
<evidence type="ECO:0000256" key="1">
    <source>
        <dbReference type="ARBA" id="ARBA00002442"/>
    </source>
</evidence>
<dbReference type="Proteomes" id="UP001150830">
    <property type="component" value="Unassembled WGS sequence"/>
</dbReference>
<evidence type="ECO:0000256" key="10">
    <source>
        <dbReference type="ARBA" id="ARBA00022989"/>
    </source>
</evidence>
<reference evidence="14" key="1">
    <citation type="submission" date="2022-11" db="EMBL/GenBank/DDBJ databases">
        <title>Parathalassolutuus dongxingensis gen. nov., sp. nov., a novel member of family Oceanospirillaceae isolated from a coastal shrimp pond in Guangxi, China.</title>
        <authorList>
            <person name="Chen H."/>
        </authorList>
    </citation>
    <scope>NUCLEOTIDE SEQUENCE</scope>
    <source>
        <strain evidence="14">G-43</strain>
    </source>
</reference>
<keyword evidence="10 12" id="KW-1133">Transmembrane helix</keyword>
<keyword evidence="15" id="KW-1185">Reference proteome</keyword>
<evidence type="ECO:0000256" key="6">
    <source>
        <dbReference type="ARBA" id="ARBA00022475"/>
    </source>
</evidence>
<evidence type="ECO:0000256" key="12">
    <source>
        <dbReference type="RuleBase" id="RU363101"/>
    </source>
</evidence>
<evidence type="ECO:0000256" key="11">
    <source>
        <dbReference type="ARBA" id="ARBA00023136"/>
    </source>
</evidence>
<dbReference type="EMBL" id="JAPNOA010000005">
    <property type="protein sequence ID" value="MCY0963752.1"/>
    <property type="molecule type" value="Genomic_DNA"/>
</dbReference>
<keyword evidence="6 12" id="KW-1003">Cell membrane</keyword>
<protein>
    <recommendedName>
        <fullName evidence="4 12">Heme exporter protein D</fullName>
    </recommendedName>
</protein>
<dbReference type="NCBIfam" id="TIGR03141">
    <property type="entry name" value="cytochro_ccmD"/>
    <property type="match status" value="1"/>
</dbReference>
<evidence type="ECO:0000256" key="7">
    <source>
        <dbReference type="ARBA" id="ARBA00022519"/>
    </source>
</evidence>
<keyword evidence="5 12" id="KW-0813">Transport</keyword>
<comment type="function">
    <text evidence="1 12">Required for the export of heme to the periplasm for the biogenesis of c-type cytochromes.</text>
</comment>
<comment type="caution">
    <text evidence="14">The sequence shown here is derived from an EMBL/GenBank/DDBJ whole genome shotgun (WGS) entry which is preliminary data.</text>
</comment>
<evidence type="ECO:0000313" key="14">
    <source>
        <dbReference type="EMBL" id="MCY0963752.1"/>
    </source>
</evidence>
<accession>A0A9X3EA71</accession>